<gene>
    <name evidence="3" type="ORF">UT23_C0010G0031</name>
</gene>
<dbReference type="InterPro" id="IPR051675">
    <property type="entry name" value="Endo/Exo/Phosphatase_dom_1"/>
</dbReference>
<feature type="domain" description="Soluble ligand binding" evidence="2">
    <location>
        <begin position="84"/>
        <end position="121"/>
    </location>
</feature>
<name>A0A0G0MBC3_9BACT</name>
<comment type="caution">
    <text evidence="3">The sequence shown here is derived from an EMBL/GenBank/DDBJ whole genome shotgun (WGS) entry which is preliminary data.</text>
</comment>
<dbReference type="PANTHER" id="PTHR21180">
    <property type="entry name" value="ENDONUCLEASE/EXONUCLEASE/PHOSPHATASE FAMILY DOMAIN-CONTAINING PROTEIN 1"/>
    <property type="match status" value="1"/>
</dbReference>
<protein>
    <submittedName>
        <fullName evidence="3">Competence protein ComEA helix-hairpin-helix repeat protein</fullName>
    </submittedName>
</protein>
<dbReference type="Proteomes" id="UP000034325">
    <property type="component" value="Unassembled WGS sequence"/>
</dbReference>
<dbReference type="AlphaFoldDB" id="A0A0G0MBC3"/>
<dbReference type="Pfam" id="PF12836">
    <property type="entry name" value="HHH_3"/>
    <property type="match status" value="1"/>
</dbReference>
<evidence type="ECO:0000313" key="4">
    <source>
        <dbReference type="Proteomes" id="UP000034325"/>
    </source>
</evidence>
<dbReference type="GO" id="GO:0015628">
    <property type="term" value="P:protein secretion by the type II secretion system"/>
    <property type="evidence" value="ECO:0007669"/>
    <property type="project" value="TreeGrafter"/>
</dbReference>
<sequence length="239" mass="26475">MPSEELKISDDLIKRGKETSSKKRTFDFEEFLQQYRYPITVFLLGLILVGFGVIYFKVGRDNKSSNIEVLEEATEAQDQGLELVVEISGAVEKPGVYKLSGGSRVEDLLIAAGGISADADREWVEKMINRAAKITDGQKILIPSKSELAPNQDYQSEVSGAKNNGDVKLYQGVQGSGYDNLVNINTSSQKELEELPGIGPVYAQSMIEHRPYSSVEELLSKDALKKSVYEKIKDLVTVY</sequence>
<dbReference type="Gene3D" id="3.10.560.10">
    <property type="entry name" value="Outer membrane lipoprotein wza domain like"/>
    <property type="match status" value="1"/>
</dbReference>
<evidence type="ECO:0000313" key="3">
    <source>
        <dbReference type="EMBL" id="KKQ97635.1"/>
    </source>
</evidence>
<dbReference type="PANTHER" id="PTHR21180:SF32">
    <property type="entry name" value="ENDONUCLEASE_EXONUCLEASE_PHOSPHATASE FAMILY DOMAIN-CONTAINING PROTEIN 1"/>
    <property type="match status" value="1"/>
</dbReference>
<keyword evidence="1" id="KW-0472">Membrane</keyword>
<dbReference type="Gene3D" id="1.10.150.320">
    <property type="entry name" value="Photosystem II 12 kDa extrinsic protein"/>
    <property type="match status" value="1"/>
</dbReference>
<evidence type="ECO:0000256" key="1">
    <source>
        <dbReference type="SAM" id="Phobius"/>
    </source>
</evidence>
<dbReference type="InterPro" id="IPR019554">
    <property type="entry name" value="Soluble_ligand-bd"/>
</dbReference>
<proteinExistence type="predicted"/>
<keyword evidence="1" id="KW-1133">Transmembrane helix</keyword>
<accession>A0A0G0MBC3</accession>
<evidence type="ECO:0000259" key="2">
    <source>
        <dbReference type="Pfam" id="PF10531"/>
    </source>
</evidence>
<dbReference type="EMBL" id="LBWA01000010">
    <property type="protein sequence ID" value="KKQ97635.1"/>
    <property type="molecule type" value="Genomic_DNA"/>
</dbReference>
<dbReference type="Pfam" id="PF10531">
    <property type="entry name" value="SLBB"/>
    <property type="match status" value="1"/>
</dbReference>
<reference evidence="3 4" key="1">
    <citation type="journal article" date="2015" name="Nature">
        <title>rRNA introns, odd ribosomes, and small enigmatic genomes across a large radiation of phyla.</title>
        <authorList>
            <person name="Brown C.T."/>
            <person name="Hug L.A."/>
            <person name="Thomas B.C."/>
            <person name="Sharon I."/>
            <person name="Castelle C.J."/>
            <person name="Singh A."/>
            <person name="Wilkins M.J."/>
            <person name="Williams K.H."/>
            <person name="Banfield J.F."/>
        </authorList>
    </citation>
    <scope>NUCLEOTIDE SEQUENCE [LARGE SCALE GENOMIC DNA]</scope>
</reference>
<keyword evidence="1" id="KW-0812">Transmembrane</keyword>
<dbReference type="SUPFAM" id="SSF81585">
    <property type="entry name" value="PsbU/PolX domain-like"/>
    <property type="match status" value="1"/>
</dbReference>
<dbReference type="GO" id="GO:0015627">
    <property type="term" value="C:type II protein secretion system complex"/>
    <property type="evidence" value="ECO:0007669"/>
    <property type="project" value="TreeGrafter"/>
</dbReference>
<feature type="transmembrane region" description="Helical" evidence="1">
    <location>
        <begin position="35"/>
        <end position="56"/>
    </location>
</feature>
<organism evidence="3 4">
    <name type="scientific">Candidatus Woesebacteria bacterium GW2011_GWA1_39_12</name>
    <dbReference type="NCBI Taxonomy" id="1618549"/>
    <lineage>
        <taxon>Bacteria</taxon>
        <taxon>Candidatus Woeseibacteriota</taxon>
    </lineage>
</organism>